<evidence type="ECO:0000259" key="4">
    <source>
        <dbReference type="PROSITE" id="PS51379"/>
    </source>
</evidence>
<dbReference type="GO" id="GO:0046872">
    <property type="term" value="F:metal ion binding"/>
    <property type="evidence" value="ECO:0007669"/>
    <property type="project" value="UniProtKB-KW"/>
</dbReference>
<evidence type="ECO:0000313" key="5">
    <source>
        <dbReference type="EMBL" id="QEN06596.1"/>
    </source>
</evidence>
<dbReference type="Gene3D" id="3.40.50.300">
    <property type="entry name" value="P-loop containing nucleotide triphosphate hydrolases"/>
    <property type="match status" value="1"/>
</dbReference>
<gene>
    <name evidence="5" type="ORF">EXM22_00800</name>
</gene>
<protein>
    <submittedName>
        <fullName evidence="5">ATPase</fullName>
    </submittedName>
</protein>
<keyword evidence="1" id="KW-0479">Metal-binding</keyword>
<dbReference type="Pfam" id="PF01656">
    <property type="entry name" value="CbiA"/>
    <property type="match status" value="1"/>
</dbReference>
<dbReference type="OrthoDB" id="356549at2"/>
<dbReference type="PANTHER" id="PTHR43063:SF1">
    <property type="entry name" value="4FE-4S CLUSTER CONTAINING PARA FAMILY ATPASE PROTEIN"/>
    <property type="match status" value="1"/>
</dbReference>
<organism evidence="5 6">
    <name type="scientific">Oceanispirochaeta crateris</name>
    <dbReference type="NCBI Taxonomy" id="2518645"/>
    <lineage>
        <taxon>Bacteria</taxon>
        <taxon>Pseudomonadati</taxon>
        <taxon>Spirochaetota</taxon>
        <taxon>Spirochaetia</taxon>
        <taxon>Spirochaetales</taxon>
        <taxon>Spirochaetaceae</taxon>
        <taxon>Oceanispirochaeta</taxon>
    </lineage>
</organism>
<dbReference type="PROSITE" id="PS00198">
    <property type="entry name" value="4FE4S_FER_1"/>
    <property type="match status" value="1"/>
</dbReference>
<dbReference type="Proteomes" id="UP000324209">
    <property type="component" value="Chromosome"/>
</dbReference>
<accession>A0A5C1QJC3</accession>
<dbReference type="EMBL" id="CP036150">
    <property type="protein sequence ID" value="QEN06596.1"/>
    <property type="molecule type" value="Genomic_DNA"/>
</dbReference>
<dbReference type="PROSITE" id="PS51379">
    <property type="entry name" value="4FE4S_FER_2"/>
    <property type="match status" value="2"/>
</dbReference>
<feature type="domain" description="4Fe-4S ferredoxin-type" evidence="4">
    <location>
        <begin position="89"/>
        <end position="118"/>
    </location>
</feature>
<dbReference type="KEGG" id="ock:EXM22_00800"/>
<dbReference type="SUPFAM" id="SSF54862">
    <property type="entry name" value="4Fe-4S ferredoxins"/>
    <property type="match status" value="1"/>
</dbReference>
<name>A0A5C1QJC3_9SPIO</name>
<dbReference type="PANTHER" id="PTHR43063">
    <property type="entry name" value="4FE-4S CLUSTER CONTAINING PARA FAMILY ATPASE PROTEIN"/>
    <property type="match status" value="1"/>
</dbReference>
<dbReference type="InterPro" id="IPR002586">
    <property type="entry name" value="CobQ/CobB/MinD/ParA_Nub-bd_dom"/>
</dbReference>
<sequence>MKIAIASGKGGTGKTTLSTNLASYIAENRECILVDLDVEEPNSGLFIKAELLHEEDMFKKIPEWNESTCELCGNCQTVCSFNAVMKMGKMIMVFPEMCHGCFACSELCPTGSLPMKSKKMGELKSYKSGNLNFIESRLIIGEEQAVPLIKQTLDYVDANFSEDRITILDSPPGTSCPVIEATRDADLVILITEPTPFGLHDLKLAVETVRQMGKPFGVVINRNGIGNDGVEQYCREESLDIIALIPNDRLIAETYSAGNLLYPTVPSVKNAVSHIESYIEKINEKMKRDTV</sequence>
<reference evidence="5 6" key="1">
    <citation type="submission" date="2019-02" db="EMBL/GenBank/DDBJ databases">
        <title>Complete Genome Sequence and Methylome Analysis of free living Spirochaetas.</title>
        <authorList>
            <person name="Fomenkov A."/>
            <person name="Dubinina G."/>
            <person name="Leshcheva N."/>
            <person name="Mikheeva N."/>
            <person name="Grabovich M."/>
            <person name="Vincze T."/>
            <person name="Roberts R.J."/>
        </authorList>
    </citation>
    <scope>NUCLEOTIDE SEQUENCE [LARGE SCALE GENOMIC DNA]</scope>
    <source>
        <strain evidence="5 6">K2</strain>
    </source>
</reference>
<dbReference type="RefSeq" id="WP_149484679.1">
    <property type="nucleotide sequence ID" value="NZ_CP036150.1"/>
</dbReference>
<dbReference type="GO" id="GO:0051536">
    <property type="term" value="F:iron-sulfur cluster binding"/>
    <property type="evidence" value="ECO:0007669"/>
    <property type="project" value="UniProtKB-KW"/>
</dbReference>
<evidence type="ECO:0000256" key="2">
    <source>
        <dbReference type="ARBA" id="ARBA00023004"/>
    </source>
</evidence>
<evidence type="ECO:0000313" key="6">
    <source>
        <dbReference type="Proteomes" id="UP000324209"/>
    </source>
</evidence>
<dbReference type="AlphaFoldDB" id="A0A5C1QJC3"/>
<dbReference type="InterPro" id="IPR017896">
    <property type="entry name" value="4Fe4S_Fe-S-bd"/>
</dbReference>
<keyword evidence="6" id="KW-1185">Reference proteome</keyword>
<feature type="domain" description="4Fe-4S ferredoxin-type" evidence="4">
    <location>
        <begin position="60"/>
        <end position="88"/>
    </location>
</feature>
<evidence type="ECO:0000256" key="3">
    <source>
        <dbReference type="ARBA" id="ARBA00023014"/>
    </source>
</evidence>
<dbReference type="Gene3D" id="3.30.70.20">
    <property type="match status" value="1"/>
</dbReference>
<keyword evidence="3" id="KW-0411">Iron-sulfur</keyword>
<dbReference type="SUPFAM" id="SSF52540">
    <property type="entry name" value="P-loop containing nucleoside triphosphate hydrolases"/>
    <property type="match status" value="1"/>
</dbReference>
<evidence type="ECO:0000256" key="1">
    <source>
        <dbReference type="ARBA" id="ARBA00022723"/>
    </source>
</evidence>
<proteinExistence type="predicted"/>
<dbReference type="CDD" id="cd03110">
    <property type="entry name" value="SIMIBI_bact_arch"/>
    <property type="match status" value="1"/>
</dbReference>
<keyword evidence="2" id="KW-0408">Iron</keyword>
<dbReference type="InterPro" id="IPR017900">
    <property type="entry name" value="4Fe4S_Fe_S_CS"/>
</dbReference>
<dbReference type="InterPro" id="IPR027417">
    <property type="entry name" value="P-loop_NTPase"/>
</dbReference>